<protein>
    <submittedName>
        <fullName evidence="1">Four helix bundle protein</fullName>
    </submittedName>
</protein>
<dbReference type="AlphaFoldDB" id="A0A7K1XVQ0"/>
<dbReference type="PANTHER" id="PTHR38471">
    <property type="entry name" value="FOUR HELIX BUNDLE PROTEIN"/>
    <property type="match status" value="1"/>
</dbReference>
<organism evidence="1 2">
    <name type="scientific">Hufsiella ginkgonis</name>
    <dbReference type="NCBI Taxonomy" id="2695274"/>
    <lineage>
        <taxon>Bacteria</taxon>
        <taxon>Pseudomonadati</taxon>
        <taxon>Bacteroidota</taxon>
        <taxon>Sphingobacteriia</taxon>
        <taxon>Sphingobacteriales</taxon>
        <taxon>Sphingobacteriaceae</taxon>
        <taxon>Hufsiella</taxon>
    </lineage>
</organism>
<dbReference type="RefSeq" id="WP_160905794.1">
    <property type="nucleotide sequence ID" value="NZ_WVHS01000001.1"/>
</dbReference>
<gene>
    <name evidence="1" type="ORF">GS398_06030</name>
</gene>
<dbReference type="PANTHER" id="PTHR38471:SF2">
    <property type="entry name" value="FOUR HELIX BUNDLE PROTEIN"/>
    <property type="match status" value="1"/>
</dbReference>
<dbReference type="EMBL" id="WVHS01000001">
    <property type="protein sequence ID" value="MXV14849.1"/>
    <property type="molecule type" value="Genomic_DNA"/>
</dbReference>
<name>A0A7K1XVQ0_9SPHI</name>
<dbReference type="Gene3D" id="1.20.1440.60">
    <property type="entry name" value="23S rRNA-intervening sequence"/>
    <property type="match status" value="1"/>
</dbReference>
<keyword evidence="2" id="KW-1185">Reference proteome</keyword>
<evidence type="ECO:0000313" key="1">
    <source>
        <dbReference type="EMBL" id="MXV14849.1"/>
    </source>
</evidence>
<dbReference type="CDD" id="cd16377">
    <property type="entry name" value="23S_rRNA_IVP_like"/>
    <property type="match status" value="1"/>
</dbReference>
<proteinExistence type="predicted"/>
<dbReference type="NCBIfam" id="TIGR02436">
    <property type="entry name" value="four helix bundle protein"/>
    <property type="match status" value="1"/>
</dbReference>
<dbReference type="InterPro" id="IPR012657">
    <property type="entry name" value="23S_rRNA-intervening_sequence"/>
</dbReference>
<dbReference type="Proteomes" id="UP000451233">
    <property type="component" value="Unassembled WGS sequence"/>
</dbReference>
<evidence type="ECO:0000313" key="2">
    <source>
        <dbReference type="Proteomes" id="UP000451233"/>
    </source>
</evidence>
<reference evidence="1 2" key="1">
    <citation type="submission" date="2019-11" db="EMBL/GenBank/DDBJ databases">
        <title>Pedobacter sp. HMF7056 Genome sequencing and assembly.</title>
        <authorList>
            <person name="Kang H."/>
            <person name="Kim H."/>
            <person name="Joh K."/>
        </authorList>
    </citation>
    <scope>NUCLEOTIDE SEQUENCE [LARGE SCALE GENOMIC DNA]</scope>
    <source>
        <strain evidence="1 2">HMF7056</strain>
    </source>
</reference>
<sequence>MKDFKTLSMWSRSHELTLKIYEVTKNMFPREEIFGLSSQVRRSSSSIPTNIAEGCGRNSDAELKRFLVISTGSCSELEYQLLLAKDLKYIDEPLFIIMNAEVTEIRKMLFPISKSFSTNHWQLAGTDH</sequence>
<comment type="caution">
    <text evidence="1">The sequence shown here is derived from an EMBL/GenBank/DDBJ whole genome shotgun (WGS) entry which is preliminary data.</text>
</comment>
<dbReference type="SUPFAM" id="SSF158446">
    <property type="entry name" value="IVS-encoded protein-like"/>
    <property type="match status" value="1"/>
</dbReference>
<dbReference type="InterPro" id="IPR036583">
    <property type="entry name" value="23S_rRNA_IVS_sf"/>
</dbReference>
<dbReference type="Pfam" id="PF05635">
    <property type="entry name" value="23S_rRNA_IVP"/>
    <property type="match status" value="1"/>
</dbReference>
<accession>A0A7K1XVQ0</accession>